<proteinExistence type="predicted"/>
<dbReference type="Pfam" id="PF00581">
    <property type="entry name" value="Rhodanese"/>
    <property type="match status" value="1"/>
</dbReference>
<organism evidence="2 3">
    <name type="scientific">Candidatus Aquicultor secundus</name>
    <dbReference type="NCBI Taxonomy" id="1973895"/>
    <lineage>
        <taxon>Bacteria</taxon>
        <taxon>Bacillati</taxon>
        <taxon>Actinomycetota</taxon>
        <taxon>Candidatus Aquicultoria</taxon>
        <taxon>Candidatus Aquicultorales</taxon>
        <taxon>Candidatus Aquicultoraceae</taxon>
        <taxon>Candidatus Aquicultor</taxon>
    </lineage>
</organism>
<accession>A0A2M7TAG5</accession>
<sequence>MSELQAQPQQPAQQPQAAGYQNIDAAQAKQLIDGKSVQLIDVREEDEFRMGYIAGAKLIPLGQLTSRIGEIDKTKPVLVYCASGARSAEAAQVLVASGYTKVYNLAAGVEGWTYGLTQN</sequence>
<feature type="domain" description="Rhodanese" evidence="1">
    <location>
        <begin position="33"/>
        <end position="114"/>
    </location>
</feature>
<name>A0A2M7TAG5_9ACTN</name>
<reference evidence="3" key="1">
    <citation type="submission" date="2017-09" db="EMBL/GenBank/DDBJ databases">
        <title>Depth-based differentiation of microbial function through sediment-hosted aquifers and enrichment of novel symbionts in the deep terrestrial subsurface.</title>
        <authorList>
            <person name="Probst A.J."/>
            <person name="Ladd B."/>
            <person name="Jarett J.K."/>
            <person name="Geller-Mcgrath D.E."/>
            <person name="Sieber C.M.K."/>
            <person name="Emerson J.B."/>
            <person name="Anantharaman K."/>
            <person name="Thomas B.C."/>
            <person name="Malmstrom R."/>
            <person name="Stieglmeier M."/>
            <person name="Klingl A."/>
            <person name="Woyke T."/>
            <person name="Ryan C.M."/>
            <person name="Banfield J.F."/>
        </authorList>
    </citation>
    <scope>NUCLEOTIDE SEQUENCE [LARGE SCALE GENOMIC DNA]</scope>
</reference>
<evidence type="ECO:0000313" key="2">
    <source>
        <dbReference type="EMBL" id="PIZ41933.1"/>
    </source>
</evidence>
<dbReference type="Gene3D" id="3.40.250.10">
    <property type="entry name" value="Rhodanese-like domain"/>
    <property type="match status" value="1"/>
</dbReference>
<dbReference type="SMART" id="SM00450">
    <property type="entry name" value="RHOD"/>
    <property type="match status" value="1"/>
</dbReference>
<dbReference type="InterPro" id="IPR001763">
    <property type="entry name" value="Rhodanese-like_dom"/>
</dbReference>
<dbReference type="Proteomes" id="UP000230956">
    <property type="component" value="Unassembled WGS sequence"/>
</dbReference>
<evidence type="ECO:0000313" key="3">
    <source>
        <dbReference type="Proteomes" id="UP000230956"/>
    </source>
</evidence>
<dbReference type="CDD" id="cd00158">
    <property type="entry name" value="RHOD"/>
    <property type="match status" value="1"/>
</dbReference>
<dbReference type="InterPro" id="IPR050229">
    <property type="entry name" value="GlpE_sulfurtransferase"/>
</dbReference>
<dbReference type="SUPFAM" id="SSF52821">
    <property type="entry name" value="Rhodanese/Cell cycle control phosphatase"/>
    <property type="match status" value="1"/>
</dbReference>
<protein>
    <submittedName>
        <fullName evidence="2">Rhodanese-like domain-containing protein</fullName>
    </submittedName>
</protein>
<gene>
    <name evidence="2" type="ORF">COY37_01375</name>
</gene>
<comment type="caution">
    <text evidence="2">The sequence shown here is derived from an EMBL/GenBank/DDBJ whole genome shotgun (WGS) entry which is preliminary data.</text>
</comment>
<dbReference type="PANTHER" id="PTHR43031">
    <property type="entry name" value="FAD-DEPENDENT OXIDOREDUCTASE"/>
    <property type="match status" value="1"/>
</dbReference>
<dbReference type="AlphaFoldDB" id="A0A2M7TAG5"/>
<dbReference type="PANTHER" id="PTHR43031:SF1">
    <property type="entry name" value="PYRIDINE NUCLEOTIDE-DISULPHIDE OXIDOREDUCTASE"/>
    <property type="match status" value="1"/>
</dbReference>
<evidence type="ECO:0000259" key="1">
    <source>
        <dbReference type="PROSITE" id="PS50206"/>
    </source>
</evidence>
<dbReference type="EMBL" id="PFNG01000037">
    <property type="protein sequence ID" value="PIZ41933.1"/>
    <property type="molecule type" value="Genomic_DNA"/>
</dbReference>
<dbReference type="InterPro" id="IPR036873">
    <property type="entry name" value="Rhodanese-like_dom_sf"/>
</dbReference>
<dbReference type="PROSITE" id="PS50206">
    <property type="entry name" value="RHODANESE_3"/>
    <property type="match status" value="1"/>
</dbReference>